<feature type="domain" description="Sodium/calcium exchanger membrane region" evidence="12">
    <location>
        <begin position="231"/>
        <end position="397"/>
    </location>
</feature>
<evidence type="ECO:0000256" key="10">
    <source>
        <dbReference type="RuleBase" id="RU365028"/>
    </source>
</evidence>
<feature type="transmembrane region" description="Helical" evidence="10">
    <location>
        <begin position="557"/>
        <end position="578"/>
    </location>
</feature>
<dbReference type="PANTHER" id="PTHR31503:SF20">
    <property type="entry name" value="CA(2+)_H(+) EXCHANGER, PUTATIVE (EUROFUNG)-RELATED"/>
    <property type="match status" value="1"/>
</dbReference>
<keyword evidence="8 10" id="KW-0406">Ion transport</keyword>
<feature type="compositionally biased region" description="Basic and acidic residues" evidence="11">
    <location>
        <begin position="85"/>
        <end position="97"/>
    </location>
</feature>
<evidence type="ECO:0000256" key="1">
    <source>
        <dbReference type="ARBA" id="ARBA00004127"/>
    </source>
</evidence>
<feature type="transmembrane region" description="Helical" evidence="10">
    <location>
        <begin position="263"/>
        <end position="284"/>
    </location>
</feature>
<feature type="region of interest" description="Disordered" evidence="11">
    <location>
        <begin position="1"/>
        <end position="189"/>
    </location>
</feature>
<dbReference type="EMBL" id="JAXLQG010000005">
    <property type="protein sequence ID" value="KAK5540080.1"/>
    <property type="molecule type" value="Genomic_DNA"/>
</dbReference>
<evidence type="ECO:0000256" key="2">
    <source>
        <dbReference type="ARBA" id="ARBA00008170"/>
    </source>
</evidence>
<organism evidence="13 14">
    <name type="scientific">Vermiconidia calcicola</name>
    <dbReference type="NCBI Taxonomy" id="1690605"/>
    <lineage>
        <taxon>Eukaryota</taxon>
        <taxon>Fungi</taxon>
        <taxon>Dikarya</taxon>
        <taxon>Ascomycota</taxon>
        <taxon>Pezizomycotina</taxon>
        <taxon>Dothideomycetes</taxon>
        <taxon>Dothideomycetidae</taxon>
        <taxon>Mycosphaerellales</taxon>
        <taxon>Extremaceae</taxon>
        <taxon>Vermiconidia</taxon>
    </lineage>
</organism>
<feature type="transmembrane region" description="Helical" evidence="10">
    <location>
        <begin position="290"/>
        <end position="314"/>
    </location>
</feature>
<name>A0AAV9QG34_9PEZI</name>
<feature type="transmembrane region" description="Helical" evidence="10">
    <location>
        <begin position="326"/>
        <end position="349"/>
    </location>
</feature>
<feature type="compositionally biased region" description="Basic and acidic residues" evidence="11">
    <location>
        <begin position="178"/>
        <end position="188"/>
    </location>
</feature>
<dbReference type="FunFam" id="1.20.1420.30:FF:000011">
    <property type="entry name" value="Vacuolar calcium ion transporter"/>
    <property type="match status" value="1"/>
</dbReference>
<feature type="compositionally biased region" description="Basic and acidic residues" evidence="11">
    <location>
        <begin position="124"/>
        <end position="137"/>
    </location>
</feature>
<comment type="similarity">
    <text evidence="2 10">Belongs to the Ca(2+):cation antiporter (CaCA) (TC 2.A.19) family.</text>
</comment>
<feature type="transmembrane region" description="Helical" evidence="10">
    <location>
        <begin position="585"/>
        <end position="605"/>
    </location>
</feature>
<keyword evidence="4 10" id="KW-0109">Calcium transport</keyword>
<dbReference type="GO" id="GO:0000329">
    <property type="term" value="C:fungal-type vacuole membrane"/>
    <property type="evidence" value="ECO:0007669"/>
    <property type="project" value="TreeGrafter"/>
</dbReference>
<dbReference type="InterPro" id="IPR004798">
    <property type="entry name" value="CAX-like"/>
</dbReference>
<dbReference type="InterPro" id="IPR044880">
    <property type="entry name" value="NCX_ion-bd_dom_sf"/>
</dbReference>
<keyword evidence="14" id="KW-1185">Reference proteome</keyword>
<feature type="transmembrane region" description="Helical" evidence="10">
    <location>
        <begin position="209"/>
        <end position="227"/>
    </location>
</feature>
<evidence type="ECO:0000256" key="3">
    <source>
        <dbReference type="ARBA" id="ARBA00022448"/>
    </source>
</evidence>
<gene>
    <name evidence="13" type="ORF">LTR25_003785</name>
</gene>
<evidence type="ECO:0000256" key="7">
    <source>
        <dbReference type="ARBA" id="ARBA00022989"/>
    </source>
</evidence>
<dbReference type="NCBIfam" id="TIGR00378">
    <property type="entry name" value="cax"/>
    <property type="match status" value="1"/>
</dbReference>
<dbReference type="PANTHER" id="PTHR31503">
    <property type="entry name" value="VACUOLAR CALCIUM ION TRANSPORTER"/>
    <property type="match status" value="1"/>
</dbReference>
<dbReference type="Pfam" id="PF01699">
    <property type="entry name" value="Na_Ca_ex"/>
    <property type="match status" value="2"/>
</dbReference>
<feature type="transmembrane region" description="Helical" evidence="10">
    <location>
        <begin position="523"/>
        <end position="551"/>
    </location>
</feature>
<keyword evidence="6 10" id="KW-0106">Calcium</keyword>
<proteinExistence type="inferred from homology"/>
<evidence type="ECO:0000259" key="12">
    <source>
        <dbReference type="Pfam" id="PF01699"/>
    </source>
</evidence>
<dbReference type="InterPro" id="IPR004713">
    <property type="entry name" value="CaH_exchang"/>
</dbReference>
<dbReference type="GO" id="GO:0012505">
    <property type="term" value="C:endomembrane system"/>
    <property type="evidence" value="ECO:0007669"/>
    <property type="project" value="UniProtKB-SubCell"/>
</dbReference>
<keyword evidence="3 10" id="KW-0813">Transport</keyword>
<feature type="transmembrane region" description="Helical" evidence="10">
    <location>
        <begin position="376"/>
        <end position="395"/>
    </location>
</feature>
<comment type="caution">
    <text evidence="13">The sequence shown here is derived from an EMBL/GenBank/DDBJ whole genome shotgun (WGS) entry which is preliminary data.</text>
</comment>
<comment type="caution">
    <text evidence="10">Lacks conserved residue(s) required for the propagation of feature annotation.</text>
</comment>
<evidence type="ECO:0000256" key="11">
    <source>
        <dbReference type="SAM" id="MobiDB-lite"/>
    </source>
</evidence>
<sequence>MHKYRREAKYAAWYDDPDDTSNFKNRNPFAKWRPSRQDSTRTMENGEAQDDGQRLQPVVENQGNGSPLKPTLTDDPNDYRLSTPVDRREQSHRHAETEPGAISATRPYPPGDELSLPRAQSPDIAEKGIREQDRTESSSDTYINGKNSNSEDPNPIRSRTTTSKTEPHGLKKLFSKKSSKEADDDNGKVKGKKKFTAWGQLHATLFNSWINVLLIFSPVGIACYYAHVTPVAVFVINFVAIIPLAAMLSYATEEIALRVGEVLGGLLNASFGNAVELIVSIIALCKDQVLIVQTSLIGSILSNLLLVMGMCFFFGGFNRIEQAFNLTVAQTASSLLFLAVSSLIIPTAFEEWARTSNGSTGDSSATTENPKPGVAALSRGTAILLLIVYACYLFFQLKSHAEMYNTPGEKNKKRAVGKKFKNAVLPEKVRRRTLSERNAVVEEEVSEEPEEPNLSVGVAIATLTISTVLVALNAEYLVDSINAITCGGGISKNFVGLILLPIVGNAAEHATAVTVAVKDKMDLAIGVAVGSSMQIALLVLPFVVVLGWIIGKDDMTLFFDGFQIAVLFVAVVLVNYLIADGKSHWLEGVLLMILYIIIAVAAWFYPTAPGLSDCPA</sequence>
<keyword evidence="9 10" id="KW-0472">Membrane</keyword>
<accession>A0AAV9QG34</accession>
<evidence type="ECO:0000256" key="9">
    <source>
        <dbReference type="ARBA" id="ARBA00023136"/>
    </source>
</evidence>
<evidence type="ECO:0000256" key="4">
    <source>
        <dbReference type="ARBA" id="ARBA00022568"/>
    </source>
</evidence>
<dbReference type="GO" id="GO:0015369">
    <property type="term" value="F:calcium:proton antiporter activity"/>
    <property type="evidence" value="ECO:0007669"/>
    <property type="project" value="UniProtKB-UniRule"/>
</dbReference>
<feature type="domain" description="Sodium/calcium exchanger membrane region" evidence="12">
    <location>
        <begin position="459"/>
        <end position="603"/>
    </location>
</feature>
<dbReference type="Proteomes" id="UP001345827">
    <property type="component" value="Unassembled WGS sequence"/>
</dbReference>
<evidence type="ECO:0000256" key="6">
    <source>
        <dbReference type="ARBA" id="ARBA00022837"/>
    </source>
</evidence>
<keyword evidence="10" id="KW-0926">Vacuole</keyword>
<evidence type="ECO:0000256" key="8">
    <source>
        <dbReference type="ARBA" id="ARBA00023065"/>
    </source>
</evidence>
<dbReference type="GO" id="GO:0006874">
    <property type="term" value="P:intracellular calcium ion homeostasis"/>
    <property type="evidence" value="ECO:0007669"/>
    <property type="project" value="TreeGrafter"/>
</dbReference>
<dbReference type="InterPro" id="IPR004837">
    <property type="entry name" value="NaCa_Exmemb"/>
</dbReference>
<evidence type="ECO:0000256" key="5">
    <source>
        <dbReference type="ARBA" id="ARBA00022692"/>
    </source>
</evidence>
<keyword evidence="7 10" id="KW-1133">Transmembrane helix</keyword>
<keyword evidence="10" id="KW-0050">Antiport</keyword>
<protein>
    <recommendedName>
        <fullName evidence="10">Vacuolar calcium ion transporter</fullName>
    </recommendedName>
</protein>
<evidence type="ECO:0000313" key="13">
    <source>
        <dbReference type="EMBL" id="KAK5540080.1"/>
    </source>
</evidence>
<keyword evidence="5 10" id="KW-0812">Transmembrane</keyword>
<dbReference type="Gene3D" id="1.20.1420.30">
    <property type="entry name" value="NCX, central ion-binding region"/>
    <property type="match status" value="2"/>
</dbReference>
<reference evidence="13 14" key="1">
    <citation type="submission" date="2023-06" db="EMBL/GenBank/DDBJ databases">
        <title>Black Yeasts Isolated from many extreme environments.</title>
        <authorList>
            <person name="Coleine C."/>
            <person name="Stajich J.E."/>
            <person name="Selbmann L."/>
        </authorList>
    </citation>
    <scope>NUCLEOTIDE SEQUENCE [LARGE SCALE GENOMIC DNA]</scope>
    <source>
        <strain evidence="13 14">CCFEE 5887</strain>
    </source>
</reference>
<feature type="transmembrane region" description="Helical" evidence="10">
    <location>
        <begin position="233"/>
        <end position="251"/>
    </location>
</feature>
<comment type="function">
    <text evidence="10">Has a role in promoting intracellular calcium ion sequestration via the exchange of calcium ions for hydrogen ions across the vacuolar membrane. Involved also in manganese ion homeostasis via its uptake into the vacuole.</text>
</comment>
<comment type="subcellular location">
    <subcellularLocation>
        <location evidence="1">Endomembrane system</location>
        <topology evidence="1">Multi-pass membrane protein</topology>
    </subcellularLocation>
    <subcellularLocation>
        <location evidence="10">Vacuole membrane</location>
    </subcellularLocation>
</comment>
<evidence type="ECO:0000313" key="14">
    <source>
        <dbReference type="Proteomes" id="UP001345827"/>
    </source>
</evidence>
<dbReference type="AlphaFoldDB" id="A0AAV9QG34"/>
<feature type="compositionally biased region" description="Polar residues" evidence="11">
    <location>
        <begin position="138"/>
        <end position="164"/>
    </location>
</feature>